<feature type="signal peptide" evidence="1">
    <location>
        <begin position="1"/>
        <end position="24"/>
    </location>
</feature>
<reference evidence="2 3" key="1">
    <citation type="submission" date="2018-05" db="EMBL/GenBank/DDBJ databases">
        <title>The draft genome of strain NS-104.</title>
        <authorList>
            <person name="Hang P."/>
            <person name="Jiang J."/>
        </authorList>
    </citation>
    <scope>NUCLEOTIDE SEQUENCE [LARGE SCALE GENOMIC DNA]</scope>
    <source>
        <strain evidence="2 3">NS-104</strain>
    </source>
</reference>
<dbReference type="EMBL" id="QFBC01000004">
    <property type="protein sequence ID" value="PWE56258.1"/>
    <property type="molecule type" value="Genomic_DNA"/>
</dbReference>
<feature type="chain" id="PRO_5015458537" evidence="1">
    <location>
        <begin position="25"/>
        <end position="91"/>
    </location>
</feature>
<keyword evidence="1" id="KW-0732">Signal</keyword>
<dbReference type="AlphaFoldDB" id="A0A2U2DSI3"/>
<sequence length="91" mass="11055">MRRFIVAATMSVFFITGFTPMVDASPINLAVGTHRSLAVDDYVVPVDHYYGHRRKNYRKKNYYQEEQCWWKKVRRYDEYGDVYYERVRICN</sequence>
<name>A0A2U2DSI3_9HYPH</name>
<evidence type="ECO:0000256" key="1">
    <source>
        <dbReference type="SAM" id="SignalP"/>
    </source>
</evidence>
<dbReference type="Proteomes" id="UP000245252">
    <property type="component" value="Unassembled WGS sequence"/>
</dbReference>
<evidence type="ECO:0000313" key="3">
    <source>
        <dbReference type="Proteomes" id="UP000245252"/>
    </source>
</evidence>
<gene>
    <name evidence="2" type="ORF">DEM27_12620</name>
</gene>
<protein>
    <submittedName>
        <fullName evidence="2">Uncharacterized protein</fullName>
    </submittedName>
</protein>
<organism evidence="2 3">
    <name type="scientific">Metarhizobium album</name>
    <dbReference type="NCBI Taxonomy" id="2182425"/>
    <lineage>
        <taxon>Bacteria</taxon>
        <taxon>Pseudomonadati</taxon>
        <taxon>Pseudomonadota</taxon>
        <taxon>Alphaproteobacteria</taxon>
        <taxon>Hyphomicrobiales</taxon>
        <taxon>Rhizobiaceae</taxon>
        <taxon>Metarhizobium</taxon>
    </lineage>
</organism>
<evidence type="ECO:0000313" key="2">
    <source>
        <dbReference type="EMBL" id="PWE56258.1"/>
    </source>
</evidence>
<comment type="caution">
    <text evidence="2">The sequence shown here is derived from an EMBL/GenBank/DDBJ whole genome shotgun (WGS) entry which is preliminary data.</text>
</comment>
<keyword evidence="3" id="KW-1185">Reference proteome</keyword>
<accession>A0A2U2DSI3</accession>
<proteinExistence type="predicted"/>